<keyword evidence="2" id="KW-0479">Metal-binding</keyword>
<dbReference type="PROSITE" id="PS00028">
    <property type="entry name" value="ZINC_FINGER_C2H2_1"/>
    <property type="match status" value="2"/>
</dbReference>
<keyword evidence="6" id="KW-0539">Nucleus</keyword>
<evidence type="ECO:0000313" key="10">
    <source>
        <dbReference type="EMBL" id="CAD5115108.1"/>
    </source>
</evidence>
<dbReference type="InterPro" id="IPR036236">
    <property type="entry name" value="Znf_C2H2_sf"/>
</dbReference>
<keyword evidence="3" id="KW-0677">Repeat</keyword>
<evidence type="ECO:0000256" key="3">
    <source>
        <dbReference type="ARBA" id="ARBA00022737"/>
    </source>
</evidence>
<keyword evidence="11" id="KW-1185">Reference proteome</keyword>
<feature type="compositionally biased region" description="Polar residues" evidence="8">
    <location>
        <begin position="149"/>
        <end position="159"/>
    </location>
</feature>
<organism evidence="10 11">
    <name type="scientific">Dimorphilus gyrociliatus</name>
    <dbReference type="NCBI Taxonomy" id="2664684"/>
    <lineage>
        <taxon>Eukaryota</taxon>
        <taxon>Metazoa</taxon>
        <taxon>Spiralia</taxon>
        <taxon>Lophotrochozoa</taxon>
        <taxon>Annelida</taxon>
        <taxon>Polychaeta</taxon>
        <taxon>Polychaeta incertae sedis</taxon>
        <taxon>Dinophilidae</taxon>
        <taxon>Dimorphilus</taxon>
    </lineage>
</organism>
<dbReference type="AlphaFoldDB" id="A0A7I8VFG5"/>
<dbReference type="Gene3D" id="3.30.160.60">
    <property type="entry name" value="Classic Zinc Finger"/>
    <property type="match status" value="1"/>
</dbReference>
<dbReference type="SUPFAM" id="SSF57667">
    <property type="entry name" value="beta-beta-alpha zinc fingers"/>
    <property type="match status" value="1"/>
</dbReference>
<name>A0A7I8VFG5_9ANNE</name>
<feature type="compositionally biased region" description="Polar residues" evidence="8">
    <location>
        <begin position="90"/>
        <end position="100"/>
    </location>
</feature>
<dbReference type="PANTHER" id="PTHR24406">
    <property type="entry name" value="TRANSCRIPTIONAL REPRESSOR CTCFL-RELATED"/>
    <property type="match status" value="1"/>
</dbReference>
<reference evidence="10 11" key="1">
    <citation type="submission" date="2020-08" db="EMBL/GenBank/DDBJ databases">
        <authorList>
            <person name="Hejnol A."/>
        </authorList>
    </citation>
    <scope>NUCLEOTIDE SEQUENCE [LARGE SCALE GENOMIC DNA]</scope>
</reference>
<evidence type="ECO:0000256" key="8">
    <source>
        <dbReference type="SAM" id="MobiDB-lite"/>
    </source>
</evidence>
<evidence type="ECO:0000256" key="1">
    <source>
        <dbReference type="ARBA" id="ARBA00004123"/>
    </source>
</evidence>
<evidence type="ECO:0000313" key="11">
    <source>
        <dbReference type="Proteomes" id="UP000549394"/>
    </source>
</evidence>
<feature type="compositionally biased region" description="Basic and acidic residues" evidence="8">
    <location>
        <begin position="104"/>
        <end position="116"/>
    </location>
</feature>
<keyword evidence="4 7" id="KW-0863">Zinc-finger</keyword>
<evidence type="ECO:0000256" key="7">
    <source>
        <dbReference type="PROSITE-ProRule" id="PRU00042"/>
    </source>
</evidence>
<dbReference type="InterPro" id="IPR050888">
    <property type="entry name" value="ZnF_C2H2-type_TF"/>
</dbReference>
<evidence type="ECO:0000256" key="2">
    <source>
        <dbReference type="ARBA" id="ARBA00022723"/>
    </source>
</evidence>
<comment type="caution">
    <text evidence="10">The sequence shown here is derived from an EMBL/GenBank/DDBJ whole genome shotgun (WGS) entry which is preliminary data.</text>
</comment>
<feature type="domain" description="C2H2-type" evidence="9">
    <location>
        <begin position="470"/>
        <end position="498"/>
    </location>
</feature>
<feature type="domain" description="C2H2-type" evidence="9">
    <location>
        <begin position="499"/>
        <end position="521"/>
    </location>
</feature>
<comment type="subcellular location">
    <subcellularLocation>
        <location evidence="1">Nucleus</location>
    </subcellularLocation>
</comment>
<dbReference type="OrthoDB" id="6077919at2759"/>
<dbReference type="PROSITE" id="PS50157">
    <property type="entry name" value="ZINC_FINGER_C2H2_2"/>
    <property type="match status" value="2"/>
</dbReference>
<keyword evidence="5" id="KW-0862">Zinc</keyword>
<feature type="region of interest" description="Disordered" evidence="8">
    <location>
        <begin position="90"/>
        <end position="170"/>
    </location>
</feature>
<evidence type="ECO:0000256" key="5">
    <source>
        <dbReference type="ARBA" id="ARBA00022833"/>
    </source>
</evidence>
<evidence type="ECO:0000256" key="4">
    <source>
        <dbReference type="ARBA" id="ARBA00022771"/>
    </source>
</evidence>
<proteinExistence type="predicted"/>
<dbReference type="InterPro" id="IPR013087">
    <property type="entry name" value="Znf_C2H2_type"/>
</dbReference>
<gene>
    <name evidence="10" type="ORF">DGYR_LOCUS3882</name>
</gene>
<dbReference type="Proteomes" id="UP000549394">
    <property type="component" value="Unassembled WGS sequence"/>
</dbReference>
<evidence type="ECO:0000256" key="6">
    <source>
        <dbReference type="ARBA" id="ARBA00023242"/>
    </source>
</evidence>
<dbReference type="SMART" id="SM00355">
    <property type="entry name" value="ZnF_C2H2"/>
    <property type="match status" value="6"/>
</dbReference>
<dbReference type="GO" id="GO:0005634">
    <property type="term" value="C:nucleus"/>
    <property type="evidence" value="ECO:0007669"/>
    <property type="project" value="UniProtKB-SubCell"/>
</dbReference>
<sequence>MTLDEDSTLLCMEKVSELSHVLKKRATDEDVLEAVDQVVNTIVNKIYTNKLQLKSLCLENSENHELVNVTKLSQIPRKFFKKRKIISNSQSDSCSVNDPNGNEGETKRAEGSRDDGGFEEGEEEEEEDDDEEDDDDEEEGDNDQDHASIGSNVDDTSPTPKRRRSSRIVKSISPNINYDVLEDIDSVNETKDPEDKDAMIELKVEEVQKRGTKRKRKKKCTRRAKVTSSPKAKTIFCFLCDGADNDEKVCYSSWLALVEHFKKLHFVREPNTSYLSVTCPQCPKKYMLQGQSGTCGRKSLQKLLHHMHHLHSLPWPEYVNLMKCNYCEFQTSFPRFLESHEMKHTNKKEKCEYCNALYLPTMKNLHKKKCPRWPTTEAMDEGDGEKRTRGRPRVNVCELDPQAKKEAGKKLCTTCGEFCSNNTQLMHHAFIKHKVNMFNKPVEKCPECGVELLAGSLFRKHMQQHDRVEHCCDICGKVFKNRLSVIRHRSNNHTAKKRFPCPYCDYAPRKKSAIDRHIRLHLKTGKAEVGHPERRRHVKDGTEGPIVDIIPLSHVPVSQEDNHAQKDILEQAVSAVIGNSKDPINTSSILVPTSFTPNTVSAAPHQLSHTHHSNQAAVAVAQQQAILNETMQKNLPPLLQPINQMGPNVGISQFFMPAVTGQMDVRNTIPSFPIDVHNRMYDPGQTDTTTFHVGGNITFQHNV</sequence>
<protein>
    <submittedName>
        <fullName evidence="10">DgyrCDS4116</fullName>
    </submittedName>
</protein>
<feature type="compositionally biased region" description="Acidic residues" evidence="8">
    <location>
        <begin position="117"/>
        <end position="142"/>
    </location>
</feature>
<dbReference type="EMBL" id="CAJFCJ010000005">
    <property type="protein sequence ID" value="CAD5115108.1"/>
    <property type="molecule type" value="Genomic_DNA"/>
</dbReference>
<dbReference type="GO" id="GO:0008270">
    <property type="term" value="F:zinc ion binding"/>
    <property type="evidence" value="ECO:0007669"/>
    <property type="project" value="UniProtKB-KW"/>
</dbReference>
<evidence type="ECO:0000259" key="9">
    <source>
        <dbReference type="PROSITE" id="PS50157"/>
    </source>
</evidence>
<accession>A0A7I8VFG5</accession>